<dbReference type="InterPro" id="IPR051316">
    <property type="entry name" value="Zinc-reg_GTPase_activator"/>
</dbReference>
<comment type="similarity">
    <text evidence="4">Belongs to the SIMIBI class G3E GTPase family. ZNG1 subfamily.</text>
</comment>
<dbReference type="Gene3D" id="3.30.1220.10">
    <property type="entry name" value="CobW-like, C-terminal domain"/>
    <property type="match status" value="1"/>
</dbReference>
<keyword evidence="10" id="KW-1185">Reference proteome</keyword>
<feature type="compositionally biased region" description="Basic residues" evidence="6">
    <location>
        <begin position="380"/>
        <end position="389"/>
    </location>
</feature>
<comment type="caution">
    <text evidence="9">The sequence shown here is derived from an EMBL/GenBank/DDBJ whole genome shotgun (WGS) entry which is preliminary data.</text>
</comment>
<evidence type="ECO:0000256" key="3">
    <source>
        <dbReference type="ARBA" id="ARBA00023186"/>
    </source>
</evidence>
<dbReference type="InterPro" id="IPR003495">
    <property type="entry name" value="CobW/HypB/UreG_nucleotide-bd"/>
</dbReference>
<feature type="region of interest" description="Disordered" evidence="6">
    <location>
        <begin position="367"/>
        <end position="401"/>
    </location>
</feature>
<evidence type="ECO:0000256" key="5">
    <source>
        <dbReference type="ARBA" id="ARBA00049117"/>
    </source>
</evidence>
<dbReference type="GO" id="GO:0000166">
    <property type="term" value="F:nucleotide binding"/>
    <property type="evidence" value="ECO:0007669"/>
    <property type="project" value="UniProtKB-KW"/>
</dbReference>
<protein>
    <submittedName>
        <fullName evidence="9">CobW/HypB/UreG, nucleotide-binding domain-containing protein</fullName>
    </submittedName>
</protein>
<keyword evidence="2" id="KW-0378">Hydrolase</keyword>
<evidence type="ECO:0000313" key="10">
    <source>
        <dbReference type="Proteomes" id="UP000664859"/>
    </source>
</evidence>
<feature type="domain" description="CobW C-terminal" evidence="8">
    <location>
        <begin position="445"/>
        <end position="540"/>
    </location>
</feature>
<dbReference type="GO" id="GO:0016787">
    <property type="term" value="F:hydrolase activity"/>
    <property type="evidence" value="ECO:0007669"/>
    <property type="project" value="UniProtKB-KW"/>
</dbReference>
<dbReference type="PANTHER" id="PTHR13748:SF62">
    <property type="entry name" value="COBW DOMAIN-CONTAINING PROTEIN"/>
    <property type="match status" value="1"/>
</dbReference>
<dbReference type="InterPro" id="IPR011629">
    <property type="entry name" value="CobW-like_C"/>
</dbReference>
<keyword evidence="7" id="KW-0812">Transmembrane</keyword>
<proteinExistence type="inferred from homology"/>
<dbReference type="SUPFAM" id="SSF90002">
    <property type="entry name" value="Hypothetical protein YjiA, C-terminal domain"/>
    <property type="match status" value="1"/>
</dbReference>
<reference evidence="9" key="1">
    <citation type="submission" date="2021-02" db="EMBL/GenBank/DDBJ databases">
        <title>First Annotated Genome of the Yellow-green Alga Tribonema minus.</title>
        <authorList>
            <person name="Mahan K.M."/>
        </authorList>
    </citation>
    <scope>NUCLEOTIDE SEQUENCE</scope>
    <source>
        <strain evidence="9">UTEX B ZZ1240</strain>
    </source>
</reference>
<dbReference type="Pfam" id="PF02492">
    <property type="entry name" value="cobW"/>
    <property type="match status" value="1"/>
</dbReference>
<sequence length="896" mass="96835">MGERVSSYFKDGDSVVVVGDVKHRKHRHSLTAGAVAAAAAPALIPVTILTGFLGSGKTTVLNHLLHEQRERRVAVIENEFGEVPIDNELLSAKMELAEAMVVMDLSARMELAEAMVVMDLLSAKMSLAEFTIPVENGCMCCTVRGDLLGAFMAVKAKMDPNRPLDAVLIETTGMADPVPIVRTFLQTPAIAASFKLDGVVTLVDCKNVRPRLDAIEAAAKAEGGSGLTPPGKKKGAAGGAKGEVDEAFQQIMFADRIIMNKVGLVPAAAAAVATVDLVPAAAAVAVWRDLRAINAGAKILSCTRGRLDPAAITGFGAFSIDKKVLFRFFEKLGARSDSMSCTRGRLDPAAITGFGAFSIDKMLAEDPDFAVSSPPTPHDHSHHHHHGHDHHHDGGDSHDDHADCQDEHCHNDHGECHDEHCGDAGHHHEHHDHGKAEASRHSSAVGTFSLLRPRREVEALSFARWVRQLAILKPEDGALCKAVLAVAGSPNKLAFHAVSDVMERAEMGPWGLTEDRGCKIVFIGRRLNKEVLEKGFDECLRPIPPPLLSTATLPAASLAGISGTPHLIGQILLCLDSSDVASLGRVSKGLASVALRGGAAVAGGAAKGTVGFHGEKRGVYLHPMVNMPSVQAYMSALSQAKVQLLDGGLDFRTTQDVEAAGITWMELVSFGDSNVQNFVVEFKWRPEVIAQFMATPGSSTSSSLARVEYEYFDPEDIDGDVTDTLKFRLVLKPNAEPKTGTYGYFDPEDIDADVTDTLKFRLVLKPARSPPRQEPADPWALQLSRLVVQTVGGRSCSQVYRCSFHSISPNFQVYRSSFHSISPNFQAFHPYHPLMATLQREGKLRFLVRVKPDGSGPLDNMQRAACCWALGLLLARREARRPEARLPERRNACDFS</sequence>
<name>A0A836CDY8_9STRA</name>
<evidence type="ECO:0000259" key="8">
    <source>
        <dbReference type="SMART" id="SM00833"/>
    </source>
</evidence>
<feature type="transmembrane region" description="Helical" evidence="7">
    <location>
        <begin position="30"/>
        <end position="53"/>
    </location>
</feature>
<dbReference type="OrthoDB" id="258627at2759"/>
<dbReference type="Proteomes" id="UP000664859">
    <property type="component" value="Unassembled WGS sequence"/>
</dbReference>
<evidence type="ECO:0000313" key="9">
    <source>
        <dbReference type="EMBL" id="KAG5182154.1"/>
    </source>
</evidence>
<dbReference type="SMART" id="SM00833">
    <property type="entry name" value="CobW_C"/>
    <property type="match status" value="1"/>
</dbReference>
<keyword evidence="7" id="KW-0472">Membrane</keyword>
<dbReference type="Gene3D" id="3.40.50.300">
    <property type="entry name" value="P-loop containing nucleotide triphosphate hydrolases"/>
    <property type="match status" value="1"/>
</dbReference>
<evidence type="ECO:0000256" key="1">
    <source>
        <dbReference type="ARBA" id="ARBA00022741"/>
    </source>
</evidence>
<comment type="catalytic activity">
    <reaction evidence="5">
        <text>GTP + H2O = GDP + phosphate + H(+)</text>
        <dbReference type="Rhea" id="RHEA:19669"/>
        <dbReference type="ChEBI" id="CHEBI:15377"/>
        <dbReference type="ChEBI" id="CHEBI:15378"/>
        <dbReference type="ChEBI" id="CHEBI:37565"/>
        <dbReference type="ChEBI" id="CHEBI:43474"/>
        <dbReference type="ChEBI" id="CHEBI:58189"/>
    </reaction>
    <physiologicalReaction direction="left-to-right" evidence="5">
        <dbReference type="Rhea" id="RHEA:19670"/>
    </physiologicalReaction>
</comment>
<keyword evidence="3" id="KW-0143">Chaperone</keyword>
<evidence type="ECO:0000256" key="2">
    <source>
        <dbReference type="ARBA" id="ARBA00022801"/>
    </source>
</evidence>
<keyword evidence="7" id="KW-1133">Transmembrane helix</keyword>
<dbReference type="PANTHER" id="PTHR13748">
    <property type="entry name" value="COBW-RELATED"/>
    <property type="match status" value="1"/>
</dbReference>
<dbReference type="CDD" id="cd03112">
    <property type="entry name" value="CobW-like"/>
    <property type="match status" value="1"/>
</dbReference>
<dbReference type="AlphaFoldDB" id="A0A836CDY8"/>
<dbReference type="SUPFAM" id="SSF52540">
    <property type="entry name" value="P-loop containing nucleoside triphosphate hydrolases"/>
    <property type="match status" value="1"/>
</dbReference>
<gene>
    <name evidence="9" type="ORF">JKP88DRAFT_278382</name>
</gene>
<accession>A0A836CDY8</accession>
<dbReference type="EMBL" id="JAFCMP010000268">
    <property type="protein sequence ID" value="KAG5182154.1"/>
    <property type="molecule type" value="Genomic_DNA"/>
</dbReference>
<evidence type="ECO:0000256" key="4">
    <source>
        <dbReference type="ARBA" id="ARBA00034320"/>
    </source>
</evidence>
<dbReference type="InterPro" id="IPR036627">
    <property type="entry name" value="CobW-likC_sf"/>
</dbReference>
<evidence type="ECO:0000256" key="7">
    <source>
        <dbReference type="SAM" id="Phobius"/>
    </source>
</evidence>
<dbReference type="InterPro" id="IPR027417">
    <property type="entry name" value="P-loop_NTPase"/>
</dbReference>
<keyword evidence="1" id="KW-0547">Nucleotide-binding</keyword>
<organism evidence="9 10">
    <name type="scientific">Tribonema minus</name>
    <dbReference type="NCBI Taxonomy" id="303371"/>
    <lineage>
        <taxon>Eukaryota</taxon>
        <taxon>Sar</taxon>
        <taxon>Stramenopiles</taxon>
        <taxon>Ochrophyta</taxon>
        <taxon>PX clade</taxon>
        <taxon>Xanthophyceae</taxon>
        <taxon>Tribonematales</taxon>
        <taxon>Tribonemataceae</taxon>
        <taxon>Tribonema</taxon>
    </lineage>
</organism>
<feature type="compositionally biased region" description="Basic and acidic residues" evidence="6">
    <location>
        <begin position="390"/>
        <end position="401"/>
    </location>
</feature>
<dbReference type="Pfam" id="PF07683">
    <property type="entry name" value="CobW_C"/>
    <property type="match status" value="1"/>
</dbReference>
<dbReference type="GO" id="GO:0005737">
    <property type="term" value="C:cytoplasm"/>
    <property type="evidence" value="ECO:0007669"/>
    <property type="project" value="TreeGrafter"/>
</dbReference>
<evidence type="ECO:0000256" key="6">
    <source>
        <dbReference type="SAM" id="MobiDB-lite"/>
    </source>
</evidence>